<dbReference type="VEuPathDB" id="VectorBase:ASIC011030"/>
<proteinExistence type="predicted"/>
<protein>
    <submittedName>
        <fullName evidence="2 3">Uncharacterized protein</fullName>
    </submittedName>
</protein>
<dbReference type="EMBL" id="KE525239">
    <property type="protein sequence ID" value="KFB43250.1"/>
    <property type="molecule type" value="Genomic_DNA"/>
</dbReference>
<keyword evidence="4" id="KW-1185">Reference proteome</keyword>
<evidence type="ECO:0000256" key="1">
    <source>
        <dbReference type="SAM" id="MobiDB-lite"/>
    </source>
</evidence>
<evidence type="ECO:0000313" key="3">
    <source>
        <dbReference type="EnsemblMetazoa" id="ASIC011030-PA"/>
    </source>
</evidence>
<reference evidence="3" key="2">
    <citation type="submission" date="2020-05" db="UniProtKB">
        <authorList>
            <consortium name="EnsemblMetazoa"/>
        </authorList>
    </citation>
    <scope>IDENTIFICATION</scope>
</reference>
<gene>
    <name evidence="2" type="ORF">ZHAS_00011030</name>
</gene>
<sequence length="69" mass="7716">MDHTGPQREPRYLYGNFPYEKSLKSRKMGFLLRTAKSQPVCEACGSSEKRCDHHQDDQGAIEVQSSGAG</sequence>
<feature type="region of interest" description="Disordered" evidence="1">
    <location>
        <begin position="47"/>
        <end position="69"/>
    </location>
</feature>
<evidence type="ECO:0000313" key="2">
    <source>
        <dbReference type="EMBL" id="KFB43250.1"/>
    </source>
</evidence>
<dbReference type="EnsemblMetazoa" id="ASIC011030-RA">
    <property type="protein sequence ID" value="ASIC011030-PA"/>
    <property type="gene ID" value="ASIC011030"/>
</dbReference>
<dbReference type="AlphaFoldDB" id="A0A084VZ56"/>
<organism evidence="2">
    <name type="scientific">Anopheles sinensis</name>
    <name type="common">Mosquito</name>
    <dbReference type="NCBI Taxonomy" id="74873"/>
    <lineage>
        <taxon>Eukaryota</taxon>
        <taxon>Metazoa</taxon>
        <taxon>Ecdysozoa</taxon>
        <taxon>Arthropoda</taxon>
        <taxon>Hexapoda</taxon>
        <taxon>Insecta</taxon>
        <taxon>Pterygota</taxon>
        <taxon>Neoptera</taxon>
        <taxon>Endopterygota</taxon>
        <taxon>Diptera</taxon>
        <taxon>Nematocera</taxon>
        <taxon>Culicoidea</taxon>
        <taxon>Culicidae</taxon>
        <taxon>Anophelinae</taxon>
        <taxon>Anopheles</taxon>
    </lineage>
</organism>
<dbReference type="EMBL" id="ATLV01018610">
    <property type="status" value="NOT_ANNOTATED_CDS"/>
    <property type="molecule type" value="Genomic_DNA"/>
</dbReference>
<dbReference type="Proteomes" id="UP000030765">
    <property type="component" value="Unassembled WGS sequence"/>
</dbReference>
<evidence type="ECO:0000313" key="4">
    <source>
        <dbReference type="Proteomes" id="UP000030765"/>
    </source>
</evidence>
<accession>A0A084VZ56</accession>
<reference evidence="2 4" key="1">
    <citation type="journal article" date="2014" name="BMC Genomics">
        <title>Genome sequence of Anopheles sinensis provides insight into genetics basis of mosquito competence for malaria parasites.</title>
        <authorList>
            <person name="Zhou D."/>
            <person name="Zhang D."/>
            <person name="Ding G."/>
            <person name="Shi L."/>
            <person name="Hou Q."/>
            <person name="Ye Y."/>
            <person name="Xu Y."/>
            <person name="Zhou H."/>
            <person name="Xiong C."/>
            <person name="Li S."/>
            <person name="Yu J."/>
            <person name="Hong S."/>
            <person name="Yu X."/>
            <person name="Zou P."/>
            <person name="Chen C."/>
            <person name="Chang X."/>
            <person name="Wang W."/>
            <person name="Lv Y."/>
            <person name="Sun Y."/>
            <person name="Ma L."/>
            <person name="Shen B."/>
            <person name="Zhu C."/>
        </authorList>
    </citation>
    <scope>NUCLEOTIDE SEQUENCE [LARGE SCALE GENOMIC DNA]</scope>
</reference>
<name>A0A084VZ56_ANOSI</name>
<feature type="compositionally biased region" description="Basic and acidic residues" evidence="1">
    <location>
        <begin position="47"/>
        <end position="57"/>
    </location>
</feature>